<dbReference type="InterPro" id="IPR032397">
    <property type="entry name" value="RHD_dimer"/>
</dbReference>
<feature type="compositionally biased region" description="Low complexity" evidence="1">
    <location>
        <begin position="862"/>
        <end position="875"/>
    </location>
</feature>
<dbReference type="InterPro" id="IPR013783">
    <property type="entry name" value="Ig-like_fold"/>
</dbReference>
<organism evidence="3">
    <name type="scientific">Darwinula stevensoni</name>
    <dbReference type="NCBI Taxonomy" id="69355"/>
    <lineage>
        <taxon>Eukaryota</taxon>
        <taxon>Metazoa</taxon>
        <taxon>Ecdysozoa</taxon>
        <taxon>Arthropoda</taxon>
        <taxon>Crustacea</taxon>
        <taxon>Oligostraca</taxon>
        <taxon>Ostracoda</taxon>
        <taxon>Podocopa</taxon>
        <taxon>Podocopida</taxon>
        <taxon>Darwinulocopina</taxon>
        <taxon>Darwinuloidea</taxon>
        <taxon>Darwinulidae</taxon>
        <taxon>Darwinula</taxon>
    </lineage>
</organism>
<feature type="compositionally biased region" description="Low complexity" evidence="1">
    <location>
        <begin position="691"/>
        <end position="700"/>
    </location>
</feature>
<feature type="region of interest" description="Disordered" evidence="1">
    <location>
        <begin position="436"/>
        <end position="457"/>
    </location>
</feature>
<dbReference type="GO" id="GO:0045087">
    <property type="term" value="P:innate immune response"/>
    <property type="evidence" value="ECO:0007669"/>
    <property type="project" value="TreeGrafter"/>
</dbReference>
<dbReference type="SMART" id="SM00429">
    <property type="entry name" value="IPT"/>
    <property type="match status" value="1"/>
</dbReference>
<dbReference type="InterPro" id="IPR008967">
    <property type="entry name" value="p53-like_TF_DNA-bd_sf"/>
</dbReference>
<dbReference type="InterPro" id="IPR014756">
    <property type="entry name" value="Ig_E-set"/>
</dbReference>
<dbReference type="GO" id="GO:0007249">
    <property type="term" value="P:canonical NF-kappaB signal transduction"/>
    <property type="evidence" value="ECO:0007669"/>
    <property type="project" value="TreeGrafter"/>
</dbReference>
<dbReference type="InterPro" id="IPR000451">
    <property type="entry name" value="NFkB/Dor"/>
</dbReference>
<dbReference type="Pfam" id="PF16179">
    <property type="entry name" value="RHD_dimer"/>
    <property type="match status" value="1"/>
</dbReference>
<dbReference type="EMBL" id="LR899707">
    <property type="protein sequence ID" value="CAD7241875.1"/>
    <property type="molecule type" value="Genomic_DNA"/>
</dbReference>
<gene>
    <name evidence="3" type="ORF">DSTB1V02_LOCUS1853</name>
</gene>
<dbReference type="GO" id="GO:0000981">
    <property type="term" value="F:DNA-binding transcription factor activity, RNA polymerase II-specific"/>
    <property type="evidence" value="ECO:0007669"/>
    <property type="project" value="TreeGrafter"/>
</dbReference>
<proteinExistence type="predicted"/>
<dbReference type="SUPFAM" id="SSF81296">
    <property type="entry name" value="E set domains"/>
    <property type="match status" value="1"/>
</dbReference>
<dbReference type="PROSITE" id="PS50254">
    <property type="entry name" value="REL_2"/>
    <property type="match status" value="1"/>
</dbReference>
<evidence type="ECO:0000259" key="2">
    <source>
        <dbReference type="PROSITE" id="PS50254"/>
    </source>
</evidence>
<dbReference type="PANTHER" id="PTHR24169">
    <property type="entry name" value="NUCLEAR FACTOR NF-KAPPA-B PROTEIN"/>
    <property type="match status" value="1"/>
</dbReference>
<dbReference type="PROSITE" id="PS01204">
    <property type="entry name" value="REL_1"/>
    <property type="match status" value="1"/>
</dbReference>
<evidence type="ECO:0000313" key="3">
    <source>
        <dbReference type="EMBL" id="CAD7241875.1"/>
    </source>
</evidence>
<feature type="region of interest" description="Disordered" evidence="1">
    <location>
        <begin position="462"/>
        <end position="481"/>
    </location>
</feature>
<dbReference type="FunFam" id="2.60.40.340:FF:000006">
    <property type="entry name" value="Dorsal isoform 1-B"/>
    <property type="match status" value="1"/>
</dbReference>
<accession>A0A7R9A3F9</accession>
<evidence type="ECO:0000256" key="1">
    <source>
        <dbReference type="SAM" id="MobiDB-lite"/>
    </source>
</evidence>
<feature type="compositionally biased region" description="Basic residues" evidence="1">
    <location>
        <begin position="677"/>
        <end position="687"/>
    </location>
</feature>
<dbReference type="Proteomes" id="UP000677054">
    <property type="component" value="Unassembled WGS sequence"/>
</dbReference>
<dbReference type="Pfam" id="PF00554">
    <property type="entry name" value="RHD_DNA_bind"/>
    <property type="match status" value="1"/>
</dbReference>
<dbReference type="GO" id="GO:0005634">
    <property type="term" value="C:nucleus"/>
    <property type="evidence" value="ECO:0007669"/>
    <property type="project" value="TreeGrafter"/>
</dbReference>
<dbReference type="PANTHER" id="PTHR24169:SF25">
    <property type="entry name" value="DORSAL-RELATED IMMUNITY FACTOR DIF-RELATED"/>
    <property type="match status" value="1"/>
</dbReference>
<dbReference type="GO" id="GO:0034097">
    <property type="term" value="P:response to cytokine"/>
    <property type="evidence" value="ECO:0007669"/>
    <property type="project" value="TreeGrafter"/>
</dbReference>
<dbReference type="EMBL" id="CAJPEV010000190">
    <property type="protein sequence ID" value="CAG0882050.1"/>
    <property type="molecule type" value="Genomic_DNA"/>
</dbReference>
<dbReference type="SUPFAM" id="SSF49417">
    <property type="entry name" value="p53-like transcription factors"/>
    <property type="match status" value="1"/>
</dbReference>
<feature type="region of interest" description="Disordered" evidence="1">
    <location>
        <begin position="670"/>
        <end position="700"/>
    </location>
</feature>
<sequence length="881" mass="97320">MKALDRFVQSPTSDLRLSDVLESIQSADPENAGAVSDTSESTTRFYSTSAATTSRAMNNQIPKNGPYVRIVEQPAPKEHRFRYKCEGRSAGSIPGINSTEENKTYPTIEVVGHKGRAIAVVSCVTKDGPPYRPHPHSLVGREGCKKGICTMPVDPNTMRLVFQSLGVQCAKKRDIDQELKLREEIRVDPFQTGFGHKSQPGSIDLSCVRLCFQVFLESEKNKYPIQLEPVVSDPIYGNKSVKDLFIYRLSHYNSSVAGGREMIILCEKVNKDDIAVKFFEKNKANEVVWEAYGDFQASDVHKQYAIILRTPRYKSLEVKDLVLCQIQLERPSDGEHSEPRDFQYLPLNAGINCPHSLSRNPLLSKASSSSTHDMFRRILAADSGFLVNNIRFLSDDKPEGQGTSSHSGIEQYFDTLRSYTKEMKADLKDVVGDLDLVPQGSQQGDSPPPLPPKRLKRLRSGLPISNTESSGDPLLYHHPAPPEFFDDDEKLALYTDQAPLANMSELDDLETLSLYSQIHDPNGNLSTSVPDAYTEQRTMIANNDNNKNNNNVDETTSIYSFITDPDYVPLPVLDLFWCLAFIALEWCDQCREGGRKKKIPRFSPNHELNQYLREAAPQSSVSYRLFIVLDYATQPLRLLDISLGEQEMEAVVQIGDLHLDASSLLDHLTVAPPSSRPMKHVTRKPRGRTQSSSVAGSVSPSHCLGAVSPSLPLEAISPSTPERGMSPSHMGAAYIPPGTTPTFTPSLQDSLAPHLLRNTRSLSGGSVVKMEEPMSVAPSIPYSINLRPIMPVELGTTSNQGETEQNILDMDSRELIGQSTTMDLAYYLNISGELSGVLSMEQMPGGGAPMNHGTTGERMTESMELISSLSISSPEENPPIS</sequence>
<dbReference type="InterPro" id="IPR030492">
    <property type="entry name" value="RHD_CS"/>
</dbReference>
<dbReference type="InterPro" id="IPR002909">
    <property type="entry name" value="IPT_dom"/>
</dbReference>
<feature type="compositionally biased region" description="Low complexity" evidence="1">
    <location>
        <begin position="436"/>
        <end position="445"/>
    </location>
</feature>
<dbReference type="GO" id="GO:0045944">
    <property type="term" value="P:positive regulation of transcription by RNA polymerase II"/>
    <property type="evidence" value="ECO:0007669"/>
    <property type="project" value="TreeGrafter"/>
</dbReference>
<feature type="region of interest" description="Disordered" evidence="1">
    <location>
        <begin position="854"/>
        <end position="881"/>
    </location>
</feature>
<protein>
    <recommendedName>
        <fullName evidence="2">RHD domain-containing protein</fullName>
    </recommendedName>
</protein>
<dbReference type="OrthoDB" id="7881762at2759"/>
<dbReference type="AlphaFoldDB" id="A0A7R9A3F9"/>
<feature type="domain" description="RHD" evidence="2">
    <location>
        <begin position="63"/>
        <end position="242"/>
    </location>
</feature>
<dbReference type="PRINTS" id="PR00057">
    <property type="entry name" value="NFKBTNSCPFCT"/>
</dbReference>
<reference evidence="3" key="1">
    <citation type="submission" date="2020-11" db="EMBL/GenBank/DDBJ databases">
        <authorList>
            <person name="Tran Van P."/>
        </authorList>
    </citation>
    <scope>NUCLEOTIDE SEQUENCE</scope>
</reference>
<dbReference type="GO" id="GO:0000978">
    <property type="term" value="F:RNA polymerase II cis-regulatory region sequence-specific DNA binding"/>
    <property type="evidence" value="ECO:0007669"/>
    <property type="project" value="TreeGrafter"/>
</dbReference>
<dbReference type="Gene3D" id="2.60.40.340">
    <property type="entry name" value="Rel homology domain (RHD), DNA-binding domain"/>
    <property type="match status" value="1"/>
</dbReference>
<keyword evidence="4" id="KW-1185">Reference proteome</keyword>
<dbReference type="GO" id="GO:0038061">
    <property type="term" value="P:non-canonical NF-kappaB signal transduction"/>
    <property type="evidence" value="ECO:0007669"/>
    <property type="project" value="TreeGrafter"/>
</dbReference>
<evidence type="ECO:0000313" key="4">
    <source>
        <dbReference type="Proteomes" id="UP000677054"/>
    </source>
</evidence>
<name>A0A7R9A3F9_9CRUS</name>
<dbReference type="Gene3D" id="2.60.40.10">
    <property type="entry name" value="Immunoglobulins"/>
    <property type="match status" value="1"/>
</dbReference>
<dbReference type="GO" id="GO:0033554">
    <property type="term" value="P:cellular response to stress"/>
    <property type="evidence" value="ECO:0007669"/>
    <property type="project" value="TreeGrafter"/>
</dbReference>
<dbReference type="GO" id="GO:0005737">
    <property type="term" value="C:cytoplasm"/>
    <property type="evidence" value="ECO:0007669"/>
    <property type="project" value="InterPro"/>
</dbReference>
<dbReference type="InterPro" id="IPR037059">
    <property type="entry name" value="RHD_DNA_bind_dom_sf"/>
</dbReference>
<dbReference type="InterPro" id="IPR011539">
    <property type="entry name" value="RHD_DNA_bind_dom"/>
</dbReference>